<protein>
    <submittedName>
        <fullName evidence="2">DUF3624 domain-containing protein</fullName>
    </submittedName>
</protein>
<dbReference type="OrthoDB" id="5589052at2"/>
<feature type="transmembrane region" description="Helical" evidence="1">
    <location>
        <begin position="22"/>
        <end position="40"/>
    </location>
</feature>
<dbReference type="Pfam" id="PF12292">
    <property type="entry name" value="DUF3624"/>
    <property type="match status" value="1"/>
</dbReference>
<keyword evidence="1" id="KW-0812">Transmembrane</keyword>
<accession>A0A3A6QTN0</accession>
<dbReference type="EMBL" id="QVMU01000005">
    <property type="protein sequence ID" value="RJX72327.1"/>
    <property type="molecule type" value="Genomic_DNA"/>
</dbReference>
<comment type="caution">
    <text evidence="2">The sequence shown here is derived from an EMBL/GenBank/DDBJ whole genome shotgun (WGS) entry which is preliminary data.</text>
</comment>
<name>A0A3A6QTN0_9VIBR</name>
<dbReference type="AlphaFoldDB" id="A0A3A6QTN0"/>
<evidence type="ECO:0000313" key="2">
    <source>
        <dbReference type="EMBL" id="RJX72327.1"/>
    </source>
</evidence>
<reference evidence="2 3" key="1">
    <citation type="submission" date="2018-08" db="EMBL/GenBank/DDBJ databases">
        <title>Vibrio isolated from the Eastern China Marginal Seas.</title>
        <authorList>
            <person name="Li Y."/>
        </authorList>
    </citation>
    <scope>NUCLEOTIDE SEQUENCE [LARGE SCALE GENOMIC DNA]</scope>
    <source>
        <strain evidence="2 3">BEI233</strain>
    </source>
</reference>
<sequence>MTCNNCEKQNWFWKKIGKCQRCMNQLTLLSVVGWVAWWFLFQERPKSIESIALLMANVTFNGLLFLHLWMFFVVLPLRRRKHLRRTKR</sequence>
<feature type="transmembrane region" description="Helical" evidence="1">
    <location>
        <begin position="52"/>
        <end position="77"/>
    </location>
</feature>
<evidence type="ECO:0000313" key="3">
    <source>
        <dbReference type="Proteomes" id="UP000273252"/>
    </source>
</evidence>
<gene>
    <name evidence="2" type="ORF">DZ860_07910</name>
</gene>
<evidence type="ECO:0000256" key="1">
    <source>
        <dbReference type="SAM" id="Phobius"/>
    </source>
</evidence>
<dbReference type="Proteomes" id="UP000273252">
    <property type="component" value="Unassembled WGS sequence"/>
</dbReference>
<organism evidence="2 3">
    <name type="scientific">Vibrio sinensis</name>
    <dbReference type="NCBI Taxonomy" id="2302434"/>
    <lineage>
        <taxon>Bacteria</taxon>
        <taxon>Pseudomonadati</taxon>
        <taxon>Pseudomonadota</taxon>
        <taxon>Gammaproteobacteria</taxon>
        <taxon>Vibrionales</taxon>
        <taxon>Vibrionaceae</taxon>
        <taxon>Vibrio</taxon>
    </lineage>
</organism>
<proteinExistence type="predicted"/>
<dbReference type="RefSeq" id="WP_120030390.1">
    <property type="nucleotide sequence ID" value="NZ_QVMU01000005.1"/>
</dbReference>
<keyword evidence="1" id="KW-1133">Transmembrane helix</keyword>
<dbReference type="InterPro" id="IPR022072">
    <property type="entry name" value="DUF3624"/>
</dbReference>
<keyword evidence="3" id="KW-1185">Reference proteome</keyword>
<keyword evidence="1" id="KW-0472">Membrane</keyword>